<gene>
    <name evidence="1" type="ORF">ACFQL7_25330</name>
</gene>
<name>A0ABD5YY37_9EURY</name>
<dbReference type="Pfam" id="PF09224">
    <property type="entry name" value="DUF1961"/>
    <property type="match status" value="1"/>
</dbReference>
<dbReference type="Gene3D" id="2.60.120.200">
    <property type="match status" value="1"/>
</dbReference>
<dbReference type="RefSeq" id="WP_264822461.1">
    <property type="nucleotide sequence ID" value="NZ_CP110251.1"/>
</dbReference>
<evidence type="ECO:0000313" key="1">
    <source>
        <dbReference type="EMBL" id="MFC7192803.1"/>
    </source>
</evidence>
<comment type="caution">
    <text evidence="1">The sequence shown here is derived from an EMBL/GenBank/DDBJ whole genome shotgun (WGS) entry which is preliminary data.</text>
</comment>
<accession>A0ABD5YY37</accession>
<dbReference type="GeneID" id="76202500"/>
<protein>
    <submittedName>
        <fullName evidence="1">YesU family protein</fullName>
    </submittedName>
</protein>
<dbReference type="SUPFAM" id="SSF49899">
    <property type="entry name" value="Concanavalin A-like lectins/glucanases"/>
    <property type="match status" value="1"/>
</dbReference>
<dbReference type="Proteomes" id="UP001596417">
    <property type="component" value="Unassembled WGS sequence"/>
</dbReference>
<sequence>MMLEDRSNFENQELLYENPLQSEADTEDFVIEGEGLASFPRDRLRLESRYGYPSNEDVYPHFLCWCPETFPDEIAVSWDFYPIHEPGLAMFWFAARGQNGEHVLDDSLSERNGRYGEDYGDSDINALHTSYFRRNTDVKTSNMSEERFGYYEREFQTVNLRKSKGLNPVMWGGDPIPGVAQANPPYRIRVVKYGPDVVFSVEDLEVYRWSDDGETHGPVLEGGSIGFRQMAPLIAEYADLKVHSVEKVE</sequence>
<proteinExistence type="predicted"/>
<keyword evidence="2" id="KW-1185">Reference proteome</keyword>
<dbReference type="EMBL" id="JBHTAX010000005">
    <property type="protein sequence ID" value="MFC7192803.1"/>
    <property type="molecule type" value="Genomic_DNA"/>
</dbReference>
<dbReference type="InterPro" id="IPR013320">
    <property type="entry name" value="ConA-like_dom_sf"/>
</dbReference>
<dbReference type="InterPro" id="IPR015305">
    <property type="entry name" value="DUF1961"/>
</dbReference>
<organism evidence="1 2">
    <name type="scientific">Halocatena marina</name>
    <dbReference type="NCBI Taxonomy" id="2934937"/>
    <lineage>
        <taxon>Archaea</taxon>
        <taxon>Methanobacteriati</taxon>
        <taxon>Methanobacteriota</taxon>
        <taxon>Stenosarchaea group</taxon>
        <taxon>Halobacteria</taxon>
        <taxon>Halobacteriales</taxon>
        <taxon>Natronomonadaceae</taxon>
        <taxon>Halocatena</taxon>
    </lineage>
</organism>
<evidence type="ECO:0000313" key="2">
    <source>
        <dbReference type="Proteomes" id="UP001596417"/>
    </source>
</evidence>
<dbReference type="AlphaFoldDB" id="A0ABD5YY37"/>
<reference evidence="1 2" key="1">
    <citation type="journal article" date="2019" name="Int. J. Syst. Evol. Microbiol.">
        <title>The Global Catalogue of Microorganisms (GCM) 10K type strain sequencing project: providing services to taxonomists for standard genome sequencing and annotation.</title>
        <authorList>
            <consortium name="The Broad Institute Genomics Platform"/>
            <consortium name="The Broad Institute Genome Sequencing Center for Infectious Disease"/>
            <person name="Wu L."/>
            <person name="Ma J."/>
        </authorList>
    </citation>
    <scope>NUCLEOTIDE SEQUENCE [LARGE SCALE GENOMIC DNA]</scope>
    <source>
        <strain evidence="1 2">RDMS1</strain>
    </source>
</reference>